<feature type="non-terminal residue" evidence="1">
    <location>
        <position position="921"/>
    </location>
</feature>
<dbReference type="EMBL" id="BMAW01006172">
    <property type="protein sequence ID" value="GFS97631.1"/>
    <property type="molecule type" value="Genomic_DNA"/>
</dbReference>
<dbReference type="InterPro" id="IPR046805">
    <property type="entry name" value="Tra1_ring"/>
</dbReference>
<comment type="caution">
    <text evidence="1">The sequence shown here is derived from an EMBL/GenBank/DDBJ whole genome shotgun (WGS) entry which is preliminary data.</text>
</comment>
<evidence type="ECO:0000313" key="2">
    <source>
        <dbReference type="EMBL" id="GFT18226.1"/>
    </source>
</evidence>
<evidence type="ECO:0000313" key="1">
    <source>
        <dbReference type="EMBL" id="GFS97631.1"/>
    </source>
</evidence>
<reference evidence="1" key="1">
    <citation type="submission" date="2020-08" db="EMBL/GenBank/DDBJ databases">
        <title>Multicomponent nature underlies the extraordinary mechanical properties of spider dragline silk.</title>
        <authorList>
            <person name="Kono N."/>
            <person name="Nakamura H."/>
            <person name="Mori M."/>
            <person name="Yoshida Y."/>
            <person name="Ohtoshi R."/>
            <person name="Malay A.D."/>
            <person name="Moran D.A.P."/>
            <person name="Tomita M."/>
            <person name="Numata K."/>
            <person name="Arakawa K."/>
        </authorList>
    </citation>
    <scope>NUCLEOTIDE SEQUENCE</scope>
</reference>
<accession>A0A8X6N7J6</accession>
<dbReference type="AlphaFoldDB" id="A0A8X6N7J6"/>
<organism evidence="1 3">
    <name type="scientific">Nephila pilipes</name>
    <name type="common">Giant wood spider</name>
    <name type="synonym">Nephila maculata</name>
    <dbReference type="NCBI Taxonomy" id="299642"/>
    <lineage>
        <taxon>Eukaryota</taxon>
        <taxon>Metazoa</taxon>
        <taxon>Ecdysozoa</taxon>
        <taxon>Arthropoda</taxon>
        <taxon>Chelicerata</taxon>
        <taxon>Arachnida</taxon>
        <taxon>Araneae</taxon>
        <taxon>Araneomorphae</taxon>
        <taxon>Entelegynae</taxon>
        <taxon>Araneoidea</taxon>
        <taxon>Nephilidae</taxon>
        <taxon>Nephila</taxon>
    </lineage>
</organism>
<sequence>VVSRTPHPPEADCFLEKYLTHWIFYSFCEEFGLFTKSESTIDAVVVIDSIINFVSDHTHSHSEYDAEIQNVIKTGIRSLNILIENSKVLMKEISNNSIWKLPFFNYMIKEICCLPYEKSLHLKIFACSAIKLLFMKLSVEARCIYANRFVEHLLYIIEDMTFDQYLLNIYSVSTVKSTLTLIISSIIQQRALQFCLKPCIGILLAYIASPSEIVRNEVKSHLENLSKALDMDHYAIIQPFRGLLPNLSQLNKLLTCVPLKSKIGMIDGFAFSMEFFPPLFRCDIKVPDHLKCLRKLAQLCINGLNSFNAHSKDYIYYIKLYQAVFNIFCNCCATMILNKSLDKYLMLDYYFSNLQHVQDIHHGKYLPFIFIDALQVNKYEEYVETFFSLIKKFLAKLESATFTEKLDSHIYISRTQKAFCWLQKRTVIMIEDFMDRCVKTIPNQDAKNLHLILARFLQCNPERNLDYFYFKSLKAYNFEKKIFFISYLEHLFGDKWNESFQAIFLKSNMSLRNILYSGRETTFEGSTRSQQLSQNISLPNEEMCSAITVLYCLNKYNITPYQWKEMTRILQNVWITINDLSKNVHYDIKVVEFRQLAELLLEVFKSSRKIELLFDLLRAPIDQLSHSLNFIVDFLKNVVIERYSNEWKTRAFLIFVLNYHENKYPTDLSVKILEFLLIPALKFSMKRGIFKLSEPMIKGALICFEDLKIAKHHIKISLLRISCLILECASHNINDNFLKQLKNYVKDFQVKERYVFDLREKCYWDLFWAYLFKIDGIKLNQDLEHITKIFQNSLKSCNIVELDVSRHVLDILIPIVSLRSNWIFHCTNLTKKIVEEEILPNVNLYMVEKEQKVQVSNYDLQLEHIFSVILNHCQADDTLHMGFVSSLLKTAGMLFHSSVTVHKKIAIEVVETLFKCSKELC</sequence>
<protein>
    <submittedName>
        <fullName evidence="1">Uncharacterized protein</fullName>
    </submittedName>
</protein>
<feature type="non-terminal residue" evidence="1">
    <location>
        <position position="1"/>
    </location>
</feature>
<proteinExistence type="predicted"/>
<dbReference type="Proteomes" id="UP000887013">
    <property type="component" value="Unassembled WGS sequence"/>
</dbReference>
<keyword evidence="3" id="KW-1185">Reference proteome</keyword>
<name>A0A8X6N7J6_NEPPI</name>
<dbReference type="EMBL" id="BMAW01105187">
    <property type="protein sequence ID" value="GFT18226.1"/>
    <property type="molecule type" value="Genomic_DNA"/>
</dbReference>
<gene>
    <name evidence="1" type="primary">AVEN_195827_1</name>
    <name evidence="2" type="ORF">NPIL_196671</name>
    <name evidence="1" type="ORF">NPIL_703831</name>
</gene>
<dbReference type="Pfam" id="PF20206">
    <property type="entry name" value="Tra1_ring"/>
    <property type="match status" value="2"/>
</dbReference>
<evidence type="ECO:0000313" key="3">
    <source>
        <dbReference type="Proteomes" id="UP000887013"/>
    </source>
</evidence>
<dbReference type="OrthoDB" id="6437641at2759"/>